<gene>
    <name evidence="3" type="ORF">CKN69_04945</name>
</gene>
<sequence length="259" mass="30842">MLPFAWFKKKKHDDYDEYDEDYDDEFDDEDDDYEDYDDEEFEDEDEEEEDRTKYDYEAIAGKFERENTRLFKDNERLKKKLAMAEEELKMTAIEKQQLHDRIETMQQGTDFSQQSTKKQLTDTIELYTKVNEENQLLKKQLEKINTYSFDVLDTEKKLAKYNVLEKENNELKTQLTNVKIDLADAVLNAKEMAKDIITQASNEANVYQTQIQAQRKSLSNDINEIYYELDQTRLKLNGLFTDVRTQVDELKTLAENEAD</sequence>
<comment type="caution">
    <text evidence="3">The sequence shown here is derived from an EMBL/GenBank/DDBJ whole genome shotgun (WGS) entry which is preliminary data.</text>
</comment>
<evidence type="ECO:0000256" key="2">
    <source>
        <dbReference type="SAM" id="MobiDB-lite"/>
    </source>
</evidence>
<feature type="compositionally biased region" description="Acidic residues" evidence="2">
    <location>
        <begin position="15"/>
        <end position="49"/>
    </location>
</feature>
<accession>A0A7Z8G5R7</accession>
<proteinExistence type="predicted"/>
<keyword evidence="1" id="KW-0175">Coiled coil</keyword>
<dbReference type="EMBL" id="NRPP01000009">
    <property type="protein sequence ID" value="TFJ27731.1"/>
    <property type="molecule type" value="Genomic_DNA"/>
</dbReference>
<feature type="coiled-coil region" evidence="1">
    <location>
        <begin position="154"/>
        <end position="181"/>
    </location>
</feature>
<evidence type="ECO:0000256" key="1">
    <source>
        <dbReference type="SAM" id="Coils"/>
    </source>
</evidence>
<evidence type="ECO:0000313" key="4">
    <source>
        <dbReference type="Proteomes" id="UP000297938"/>
    </source>
</evidence>
<protein>
    <submittedName>
        <fullName evidence="3">Uncharacterized protein</fullName>
    </submittedName>
</protein>
<organism evidence="3 4">
    <name type="scientific">Carnobacterium divergens</name>
    <name type="common">Lactobacillus divergens</name>
    <dbReference type="NCBI Taxonomy" id="2748"/>
    <lineage>
        <taxon>Bacteria</taxon>
        <taxon>Bacillati</taxon>
        <taxon>Bacillota</taxon>
        <taxon>Bacilli</taxon>
        <taxon>Lactobacillales</taxon>
        <taxon>Carnobacteriaceae</taxon>
        <taxon>Carnobacterium</taxon>
    </lineage>
</organism>
<dbReference type="AlphaFoldDB" id="A0A7Z8G5R7"/>
<feature type="coiled-coil region" evidence="1">
    <location>
        <begin position="60"/>
        <end position="101"/>
    </location>
</feature>
<dbReference type="RefSeq" id="WP_074401891.1">
    <property type="nucleotide sequence ID" value="NZ_CBCPJQ010000006.1"/>
</dbReference>
<name>A0A7Z8G5R7_CARDV</name>
<dbReference type="Proteomes" id="UP000297938">
    <property type="component" value="Unassembled WGS sequence"/>
</dbReference>
<feature type="region of interest" description="Disordered" evidence="2">
    <location>
        <begin position="12"/>
        <end position="52"/>
    </location>
</feature>
<evidence type="ECO:0000313" key="3">
    <source>
        <dbReference type="EMBL" id="TFJ27731.1"/>
    </source>
</evidence>
<reference evidence="3 4" key="1">
    <citation type="journal article" date="2018" name="Int. J. Food Microbiol.">
        <title>Growth of Carnobacterium spp. isolated from chilled vacuum-packaged meat under relevant acidic conditions.</title>
        <authorList>
            <person name="Zhang P."/>
            <person name="Badoni M."/>
            <person name="Ganzle M."/>
            <person name="Yang X."/>
        </authorList>
    </citation>
    <scope>NUCLEOTIDE SEQUENCE [LARGE SCALE GENOMIC DNA]</scope>
    <source>
        <strain evidence="3 4">B2</strain>
    </source>
</reference>